<dbReference type="Proteomes" id="UP001240697">
    <property type="component" value="Chromosome"/>
</dbReference>
<accession>A0ABY8SXP9</accession>
<evidence type="ECO:0000313" key="1">
    <source>
        <dbReference type="EMBL" id="WHS67441.1"/>
    </source>
</evidence>
<keyword evidence="2" id="KW-1185">Reference proteome</keyword>
<name>A0ABY8SXP9_9BURK</name>
<evidence type="ECO:0008006" key="3">
    <source>
        <dbReference type="Google" id="ProtNLM"/>
    </source>
</evidence>
<dbReference type="RefSeq" id="WP_283488471.1">
    <property type="nucleotide sequence ID" value="NZ_CP125947.1"/>
</dbReference>
<reference evidence="1 2" key="1">
    <citation type="submission" date="2023-05" db="EMBL/GenBank/DDBJ databases">
        <authorList>
            <person name="Yin Y."/>
            <person name="Lu Z."/>
        </authorList>
    </citation>
    <scope>NUCLEOTIDE SEQUENCE [LARGE SCALE GENOMIC DNA]</scope>
    <source>
        <strain evidence="1 2">ZM22</strain>
    </source>
</reference>
<sequence>MLDTSATPSGIRQCASLPPYESDLVCDFFRQIGRLEVELHYKNEVTELKEDLLNKIFSTVLSQEQRNMAYQQLKKLMSSQETNKPKPLAGLVGNSQNPLDHLVGDVLGRTSMGRYFIIEFKRQAIGFLEEVDLQIGKPDRAALLCHLQFDDDCQTLSSKGHFGAHWTPIGLHLQSYFTLITSAEESFSGVQDFFRNVICASDFGWSADELQQYIECMTAHGSQIETDSGNLVFGYFTPEAKFILMTGSATIFAMIQEAFRRGDAYRNQKNVSNLSTTGKSSARP</sequence>
<dbReference type="EMBL" id="CP125947">
    <property type="protein sequence ID" value="WHS67441.1"/>
    <property type="molecule type" value="Genomic_DNA"/>
</dbReference>
<gene>
    <name evidence="1" type="ORF">QMY55_10165</name>
</gene>
<protein>
    <recommendedName>
        <fullName evidence="3">DUF4263 domain-containing protein</fullName>
    </recommendedName>
</protein>
<proteinExistence type="predicted"/>
<evidence type="ECO:0000313" key="2">
    <source>
        <dbReference type="Proteomes" id="UP001240697"/>
    </source>
</evidence>
<organism evidence="1 2">
    <name type="scientific">Comamonas resistens</name>
    <dbReference type="NCBI Taxonomy" id="3046670"/>
    <lineage>
        <taxon>Bacteria</taxon>
        <taxon>Pseudomonadati</taxon>
        <taxon>Pseudomonadota</taxon>
        <taxon>Betaproteobacteria</taxon>
        <taxon>Burkholderiales</taxon>
        <taxon>Comamonadaceae</taxon>
        <taxon>Comamonas</taxon>
    </lineage>
</organism>